<protein>
    <submittedName>
        <fullName evidence="2">Uncharacterized protein</fullName>
    </submittedName>
</protein>
<feature type="compositionally biased region" description="Basic and acidic residues" evidence="1">
    <location>
        <begin position="1"/>
        <end position="11"/>
    </location>
</feature>
<proteinExistence type="predicted"/>
<dbReference type="AlphaFoldDB" id="A0AAV2CHJ7"/>
<evidence type="ECO:0000256" key="1">
    <source>
        <dbReference type="SAM" id="MobiDB-lite"/>
    </source>
</evidence>
<name>A0AAV2CHJ7_9ROSI</name>
<sequence>MEEALGAKEEEQGSGSRHPAQNERGETPRTRRRIPDRRDDARRPNVWVRRDVLANSQEPRRDQTNRENANQSRGQANMYCKYHNSRTHNTVDCHYFKKALKIISDRGGVREMFQKAEQGNQSPRERSRSPATSAGAPGS</sequence>
<feature type="region of interest" description="Disordered" evidence="1">
    <location>
        <begin position="1"/>
        <end position="77"/>
    </location>
</feature>
<reference evidence="2 3" key="1">
    <citation type="submission" date="2024-04" db="EMBL/GenBank/DDBJ databases">
        <authorList>
            <person name="Fracassetti M."/>
        </authorList>
    </citation>
    <scope>NUCLEOTIDE SEQUENCE [LARGE SCALE GENOMIC DNA]</scope>
</reference>
<evidence type="ECO:0000313" key="2">
    <source>
        <dbReference type="EMBL" id="CAL1355977.1"/>
    </source>
</evidence>
<feature type="compositionally biased region" description="Basic and acidic residues" evidence="1">
    <location>
        <begin position="36"/>
        <end position="65"/>
    </location>
</feature>
<feature type="compositionally biased region" description="Polar residues" evidence="1">
    <location>
        <begin position="66"/>
        <end position="75"/>
    </location>
</feature>
<evidence type="ECO:0000313" key="3">
    <source>
        <dbReference type="Proteomes" id="UP001497516"/>
    </source>
</evidence>
<organism evidence="2 3">
    <name type="scientific">Linum trigynum</name>
    <dbReference type="NCBI Taxonomy" id="586398"/>
    <lineage>
        <taxon>Eukaryota</taxon>
        <taxon>Viridiplantae</taxon>
        <taxon>Streptophyta</taxon>
        <taxon>Embryophyta</taxon>
        <taxon>Tracheophyta</taxon>
        <taxon>Spermatophyta</taxon>
        <taxon>Magnoliopsida</taxon>
        <taxon>eudicotyledons</taxon>
        <taxon>Gunneridae</taxon>
        <taxon>Pentapetalae</taxon>
        <taxon>rosids</taxon>
        <taxon>fabids</taxon>
        <taxon>Malpighiales</taxon>
        <taxon>Linaceae</taxon>
        <taxon>Linum</taxon>
    </lineage>
</organism>
<keyword evidence="3" id="KW-1185">Reference proteome</keyword>
<gene>
    <name evidence="2" type="ORF">LTRI10_LOCUS3703</name>
</gene>
<dbReference type="Proteomes" id="UP001497516">
    <property type="component" value="Chromosome 1"/>
</dbReference>
<accession>A0AAV2CHJ7</accession>
<feature type="compositionally biased region" description="Basic and acidic residues" evidence="1">
    <location>
        <begin position="20"/>
        <end position="29"/>
    </location>
</feature>
<feature type="region of interest" description="Disordered" evidence="1">
    <location>
        <begin position="111"/>
        <end position="139"/>
    </location>
</feature>
<dbReference type="EMBL" id="OZ034813">
    <property type="protein sequence ID" value="CAL1355977.1"/>
    <property type="molecule type" value="Genomic_DNA"/>
</dbReference>